<gene>
    <name evidence="6" type="ORF">NU887_07255</name>
</gene>
<dbReference type="InterPro" id="IPR003812">
    <property type="entry name" value="Fido"/>
</dbReference>
<feature type="site" description="Important for autoinhibition of adenylyltransferase activity" evidence="3">
    <location>
        <position position="167"/>
    </location>
</feature>
<evidence type="ECO:0000259" key="5">
    <source>
        <dbReference type="PROSITE" id="PS51459"/>
    </source>
</evidence>
<dbReference type="InterPro" id="IPR036597">
    <property type="entry name" value="Fido-like_dom_sf"/>
</dbReference>
<dbReference type="EMBL" id="JANSUY010000003">
    <property type="protein sequence ID" value="MCR9014831.1"/>
    <property type="molecule type" value="Genomic_DNA"/>
</dbReference>
<dbReference type="Pfam" id="PF02661">
    <property type="entry name" value="Fic"/>
    <property type="match status" value="1"/>
</dbReference>
<keyword evidence="2" id="KW-0547">Nucleotide-binding</keyword>
<dbReference type="SUPFAM" id="SSF47413">
    <property type="entry name" value="lambda repressor-like DNA-binding domains"/>
    <property type="match status" value="1"/>
</dbReference>
<evidence type="ECO:0000313" key="7">
    <source>
        <dbReference type="Proteomes" id="UP001142175"/>
    </source>
</evidence>
<dbReference type="PROSITE" id="PS51459">
    <property type="entry name" value="FIDO"/>
    <property type="match status" value="1"/>
</dbReference>
<dbReference type="CDD" id="cd00093">
    <property type="entry name" value="HTH_XRE"/>
    <property type="match status" value="1"/>
</dbReference>
<dbReference type="PANTHER" id="PTHR13504:SF38">
    <property type="entry name" value="FIDO DOMAIN-CONTAINING PROTEIN"/>
    <property type="match status" value="1"/>
</dbReference>
<dbReference type="RefSeq" id="WP_258422709.1">
    <property type="nucleotide sequence ID" value="NZ_JANSUY010000003.1"/>
</dbReference>
<dbReference type="SMART" id="SM00530">
    <property type="entry name" value="HTH_XRE"/>
    <property type="match status" value="1"/>
</dbReference>
<dbReference type="PANTHER" id="PTHR13504">
    <property type="entry name" value="FIDO DOMAIN-CONTAINING PROTEIN DDB_G0283145"/>
    <property type="match status" value="1"/>
</dbReference>
<dbReference type="Proteomes" id="UP001142175">
    <property type="component" value="Unassembled WGS sequence"/>
</dbReference>
<dbReference type="InterPro" id="IPR001387">
    <property type="entry name" value="Cro/C1-type_HTH"/>
</dbReference>
<evidence type="ECO:0000256" key="2">
    <source>
        <dbReference type="PIRSR" id="PIRSR640198-2"/>
    </source>
</evidence>
<name>A0A9X2P318_9BACT</name>
<dbReference type="GO" id="GO:0003677">
    <property type="term" value="F:DNA binding"/>
    <property type="evidence" value="ECO:0007669"/>
    <property type="project" value="InterPro"/>
</dbReference>
<dbReference type="Gene3D" id="1.10.260.40">
    <property type="entry name" value="lambda repressor-like DNA-binding domains"/>
    <property type="match status" value="1"/>
</dbReference>
<evidence type="ECO:0000256" key="1">
    <source>
        <dbReference type="PIRSR" id="PIRSR640198-1"/>
    </source>
</evidence>
<proteinExistence type="predicted"/>
<feature type="domain" description="Fido" evidence="5">
    <location>
        <begin position="217"/>
        <end position="356"/>
    </location>
</feature>
<dbReference type="Pfam" id="PF01381">
    <property type="entry name" value="HTH_3"/>
    <property type="match status" value="1"/>
</dbReference>
<feature type="domain" description="HTH cro/C1-type" evidence="4">
    <location>
        <begin position="23"/>
        <end position="75"/>
    </location>
</feature>
<accession>A0A9X2P318</accession>
<comment type="caution">
    <text evidence="6">The sequence shown here is derived from an EMBL/GenBank/DDBJ whole genome shotgun (WGS) entry which is preliminary data.</text>
</comment>
<dbReference type="AlphaFoldDB" id="A0A9X2P318"/>
<dbReference type="GO" id="GO:0005524">
    <property type="term" value="F:ATP binding"/>
    <property type="evidence" value="ECO:0007669"/>
    <property type="project" value="UniProtKB-KW"/>
</dbReference>
<keyword evidence="2" id="KW-0067">ATP-binding</keyword>
<feature type="binding site" evidence="2">
    <location>
        <begin position="300"/>
        <end position="307"/>
    </location>
    <ligand>
        <name>ATP</name>
        <dbReference type="ChEBI" id="CHEBI:30616"/>
    </ligand>
</feature>
<evidence type="ECO:0000313" key="6">
    <source>
        <dbReference type="EMBL" id="MCR9014831.1"/>
    </source>
</evidence>
<evidence type="ECO:0000256" key="3">
    <source>
        <dbReference type="PIRSR" id="PIRSR640198-3"/>
    </source>
</evidence>
<dbReference type="SUPFAM" id="SSF140931">
    <property type="entry name" value="Fic-like"/>
    <property type="match status" value="1"/>
</dbReference>
<feature type="active site" evidence="1">
    <location>
        <position position="296"/>
    </location>
</feature>
<protein>
    <submittedName>
        <fullName evidence="6">Fic family protein</fullName>
    </submittedName>
</protein>
<feature type="binding site" evidence="2">
    <location>
        <begin position="334"/>
        <end position="335"/>
    </location>
    <ligand>
        <name>ATP</name>
        <dbReference type="ChEBI" id="CHEBI:30616"/>
    </ligand>
</feature>
<reference evidence="6" key="1">
    <citation type="submission" date="2022-08" db="EMBL/GenBank/DDBJ databases">
        <authorList>
            <person name="Zhang D."/>
        </authorList>
    </citation>
    <scope>NUCLEOTIDE SEQUENCE</scope>
    <source>
        <strain evidence="6">XJ19-11</strain>
    </source>
</reference>
<dbReference type="Gene3D" id="1.10.3290.10">
    <property type="entry name" value="Fido-like domain"/>
    <property type="match status" value="1"/>
</dbReference>
<dbReference type="InterPro" id="IPR040198">
    <property type="entry name" value="Fido_containing"/>
</dbReference>
<dbReference type="PROSITE" id="PS50943">
    <property type="entry name" value="HTH_CROC1"/>
    <property type="match status" value="1"/>
</dbReference>
<organism evidence="6 7">
    <name type="scientific">Aquiflexum gelatinilyticum</name>
    <dbReference type="NCBI Taxonomy" id="2961943"/>
    <lineage>
        <taxon>Bacteria</taxon>
        <taxon>Pseudomonadati</taxon>
        <taxon>Bacteroidota</taxon>
        <taxon>Cytophagia</taxon>
        <taxon>Cytophagales</taxon>
        <taxon>Cyclobacteriaceae</taxon>
        <taxon>Aquiflexum</taxon>
    </lineage>
</organism>
<sequence length="369" mass="42298">MLNKFVNKLKVNNVSTLAEVLFEKRNEKGIVVRNLAFQTGIDPALISKYEKGNRLPTEDNLKVLAEILQIPFEEARKMWLAEKVYNLLAYEENAGEILALAESRVAYLSGQQSLTMQELSASIQDKLKHIDDLKGKWQSRRPLNPTQLQKMQEFFNVAYTYESNRIEGNTLTLQETHLVVNEGITIGGKSMREHLEAINHAEAISYMEQLVTDQLDFSPRVLMELHYLILKGIDRNNAGKYRSVPVRISGSAHVPPQPFLLEKLMEEYFNHYDRQKKRLHPVILAAEMHERLVSIHPFIDGNGRSSRLVMNLILLRKGYTIANLKGDLTSRLAYYKALEAVQVDNNPEAFYHMVADAVKDSLERHLELV</sequence>
<evidence type="ECO:0000259" key="4">
    <source>
        <dbReference type="PROSITE" id="PS50943"/>
    </source>
</evidence>
<keyword evidence="7" id="KW-1185">Reference proteome</keyword>
<dbReference type="InterPro" id="IPR010982">
    <property type="entry name" value="Lambda_DNA-bd_dom_sf"/>
</dbReference>